<name>A0ABU6XS99_9FABA</name>
<organism evidence="2 3">
    <name type="scientific">Stylosanthes scabra</name>
    <dbReference type="NCBI Taxonomy" id="79078"/>
    <lineage>
        <taxon>Eukaryota</taxon>
        <taxon>Viridiplantae</taxon>
        <taxon>Streptophyta</taxon>
        <taxon>Embryophyta</taxon>
        <taxon>Tracheophyta</taxon>
        <taxon>Spermatophyta</taxon>
        <taxon>Magnoliopsida</taxon>
        <taxon>eudicotyledons</taxon>
        <taxon>Gunneridae</taxon>
        <taxon>Pentapetalae</taxon>
        <taxon>rosids</taxon>
        <taxon>fabids</taxon>
        <taxon>Fabales</taxon>
        <taxon>Fabaceae</taxon>
        <taxon>Papilionoideae</taxon>
        <taxon>50 kb inversion clade</taxon>
        <taxon>dalbergioids sensu lato</taxon>
        <taxon>Dalbergieae</taxon>
        <taxon>Pterocarpus clade</taxon>
        <taxon>Stylosanthes</taxon>
    </lineage>
</organism>
<keyword evidence="3" id="KW-1185">Reference proteome</keyword>
<reference evidence="2 3" key="1">
    <citation type="journal article" date="2023" name="Plants (Basel)">
        <title>Bridging the Gap: Combining Genomics and Transcriptomics Approaches to Understand Stylosanthes scabra, an Orphan Legume from the Brazilian Caatinga.</title>
        <authorList>
            <person name="Ferreira-Neto J.R.C."/>
            <person name="da Silva M.D."/>
            <person name="Binneck E."/>
            <person name="de Melo N.F."/>
            <person name="da Silva R.H."/>
            <person name="de Melo A.L.T.M."/>
            <person name="Pandolfi V."/>
            <person name="Bustamante F.O."/>
            <person name="Brasileiro-Vidal A.C."/>
            <person name="Benko-Iseppon A.M."/>
        </authorList>
    </citation>
    <scope>NUCLEOTIDE SEQUENCE [LARGE SCALE GENOMIC DNA]</scope>
    <source>
        <tissue evidence="2">Leaves</tissue>
    </source>
</reference>
<evidence type="ECO:0000313" key="2">
    <source>
        <dbReference type="EMBL" id="MED6201025.1"/>
    </source>
</evidence>
<feature type="region of interest" description="Disordered" evidence="1">
    <location>
        <begin position="65"/>
        <end position="102"/>
    </location>
</feature>
<feature type="compositionally biased region" description="Basic and acidic residues" evidence="1">
    <location>
        <begin position="1"/>
        <end position="10"/>
    </location>
</feature>
<gene>
    <name evidence="2" type="ORF">PIB30_091002</name>
</gene>
<dbReference type="EMBL" id="JASCZI010213238">
    <property type="protein sequence ID" value="MED6201025.1"/>
    <property type="molecule type" value="Genomic_DNA"/>
</dbReference>
<evidence type="ECO:0000256" key="1">
    <source>
        <dbReference type="SAM" id="MobiDB-lite"/>
    </source>
</evidence>
<evidence type="ECO:0000313" key="3">
    <source>
        <dbReference type="Proteomes" id="UP001341840"/>
    </source>
</evidence>
<protein>
    <submittedName>
        <fullName evidence="2">Uncharacterized protein</fullName>
    </submittedName>
</protein>
<accession>A0ABU6XS99</accession>
<comment type="caution">
    <text evidence="2">The sequence shown here is derived from an EMBL/GenBank/DDBJ whole genome shotgun (WGS) entry which is preliminary data.</text>
</comment>
<feature type="region of interest" description="Disordered" evidence="1">
    <location>
        <begin position="1"/>
        <end position="49"/>
    </location>
</feature>
<sequence length="102" mass="11572">MEPSVEKEEASKEDEEEEDPEEDPEEDEEEEDPKEEVPASTSLPIDVDADEDFLQYLEVRQHSPEYSPFYSGQASVPDLPQDSADRHSVSHGAPSYDLFGVW</sequence>
<proteinExistence type="predicted"/>
<feature type="compositionally biased region" description="Acidic residues" evidence="1">
    <location>
        <begin position="11"/>
        <end position="34"/>
    </location>
</feature>
<dbReference type="Proteomes" id="UP001341840">
    <property type="component" value="Unassembled WGS sequence"/>
</dbReference>